<evidence type="ECO:0000256" key="1">
    <source>
        <dbReference type="SAM" id="MobiDB-lite"/>
    </source>
</evidence>
<accession>A0ABR1VX11</accession>
<proteinExistence type="predicted"/>
<feature type="compositionally biased region" description="Polar residues" evidence="1">
    <location>
        <begin position="70"/>
        <end position="81"/>
    </location>
</feature>
<reference evidence="2 3" key="1">
    <citation type="submission" date="2023-01" db="EMBL/GenBank/DDBJ databases">
        <title>Analysis of 21 Apiospora genomes using comparative genomics revels a genus with tremendous synthesis potential of carbohydrate active enzymes and secondary metabolites.</title>
        <authorList>
            <person name="Sorensen T."/>
        </authorList>
    </citation>
    <scope>NUCLEOTIDE SEQUENCE [LARGE SCALE GENOMIC DNA]</scope>
    <source>
        <strain evidence="2 3">CBS 135458</strain>
    </source>
</reference>
<evidence type="ECO:0000313" key="3">
    <source>
        <dbReference type="Proteomes" id="UP001480595"/>
    </source>
</evidence>
<protein>
    <submittedName>
        <fullName evidence="2">Uncharacterized protein</fullName>
    </submittedName>
</protein>
<name>A0ABR1VX11_9PEZI</name>
<keyword evidence="3" id="KW-1185">Reference proteome</keyword>
<sequence>MDCKSELLKSTWLPQWDIQRRVPAFIGNGPPSSVFNFEGKYRNIPACDILKLPNNEGAAFQSDRDLLFAGSTTGRGPTSKRTNPHALPPRSSESVASFLPLGVSTEAFTVPNPTMFTGSGGWHMMDSAQPSNGWMMSRIRKSRSPAATNDVFGQLYYHIVDLISEVHKRLSPAKVSIQMMQIDANDLSSHFGPSQTRLDRIEASNIVDLAYLNALGVVGQLGPLLKAPSVNPHATLITLFMNAVHDMWSPHVDLKVYENALNQVREYLPVSLPRHPSDAGLMRTMSAAEMFKDFDGIFDRQCAYLSLYPLTQDGALRYKERFGFVPVLYSMGMEMKREHTIIDKWFMRLKKRPGEDRAKEEFQDLLNGQHTGSDRHVEWRLRR</sequence>
<gene>
    <name evidence="2" type="ORF">PG994_005272</name>
</gene>
<evidence type="ECO:0000313" key="2">
    <source>
        <dbReference type="EMBL" id="KAK8074373.1"/>
    </source>
</evidence>
<feature type="region of interest" description="Disordered" evidence="1">
    <location>
        <begin position="69"/>
        <end position="92"/>
    </location>
</feature>
<dbReference type="RefSeq" id="XP_066718848.1">
    <property type="nucleotide sequence ID" value="XM_066856681.1"/>
</dbReference>
<dbReference type="GeneID" id="92089744"/>
<dbReference type="Proteomes" id="UP001480595">
    <property type="component" value="Unassembled WGS sequence"/>
</dbReference>
<comment type="caution">
    <text evidence="2">The sequence shown here is derived from an EMBL/GenBank/DDBJ whole genome shotgun (WGS) entry which is preliminary data.</text>
</comment>
<dbReference type="EMBL" id="JAQQWL010000005">
    <property type="protein sequence ID" value="KAK8074373.1"/>
    <property type="molecule type" value="Genomic_DNA"/>
</dbReference>
<organism evidence="2 3">
    <name type="scientific">Apiospora phragmitis</name>
    <dbReference type="NCBI Taxonomy" id="2905665"/>
    <lineage>
        <taxon>Eukaryota</taxon>
        <taxon>Fungi</taxon>
        <taxon>Dikarya</taxon>
        <taxon>Ascomycota</taxon>
        <taxon>Pezizomycotina</taxon>
        <taxon>Sordariomycetes</taxon>
        <taxon>Xylariomycetidae</taxon>
        <taxon>Amphisphaeriales</taxon>
        <taxon>Apiosporaceae</taxon>
        <taxon>Apiospora</taxon>
    </lineage>
</organism>